<reference evidence="3" key="3">
    <citation type="submission" date="2022-05" db="EMBL/GenBank/DDBJ databases">
        <authorList>
            <person name="Kunte H.-J."/>
        </authorList>
    </citation>
    <scope>NUCLEOTIDE SEQUENCE</scope>
    <source>
        <strain evidence="3">G5</strain>
    </source>
</reference>
<evidence type="ECO:0000313" key="4">
    <source>
        <dbReference type="Proteomes" id="UP000318943"/>
    </source>
</evidence>
<gene>
    <name evidence="2" type="ORF">FGG12_13305</name>
    <name evidence="3" type="ORF">M5D45_24885</name>
</gene>
<evidence type="ECO:0000313" key="3">
    <source>
        <dbReference type="EMBL" id="URF06349.1"/>
    </source>
</evidence>
<organism evidence="3 5">
    <name type="scientific">Cupriavidus campinensis</name>
    <dbReference type="NCBI Taxonomy" id="151783"/>
    <lineage>
        <taxon>Bacteria</taxon>
        <taxon>Pseudomonadati</taxon>
        <taxon>Pseudomonadota</taxon>
        <taxon>Betaproteobacteria</taxon>
        <taxon>Burkholderiales</taxon>
        <taxon>Burkholderiaceae</taxon>
        <taxon>Cupriavidus</taxon>
    </lineage>
</organism>
<name>A0AAE9I2G5_9BURK</name>
<dbReference type="EMBL" id="CP097331">
    <property type="protein sequence ID" value="URF06349.1"/>
    <property type="molecule type" value="Genomic_DNA"/>
</dbReference>
<dbReference type="AlphaFoldDB" id="A0AAE9I2G5"/>
<dbReference type="NCBIfam" id="TIGR01552">
    <property type="entry name" value="phd_fam"/>
    <property type="match status" value="1"/>
</dbReference>
<reference evidence="3" key="2">
    <citation type="journal article" date="2022" name="Microbiol. Resour. Announc.">
        <title>Genome Sequence of Cupriavidus campinensis Strain G5, a Member of a Bacterial Consortium Capable of Polyethylene Degradation.</title>
        <authorList>
            <person name="Schneider B."/>
            <person name="Pfeiffer F."/>
            <person name="Dyall-Smith M."/>
            <person name="Kunte H.J."/>
        </authorList>
    </citation>
    <scope>NUCLEOTIDE SEQUENCE</scope>
    <source>
        <strain evidence="3">G5</strain>
    </source>
</reference>
<comment type="similarity">
    <text evidence="1">Belongs to the phD/YefM antitoxin family.</text>
</comment>
<dbReference type="Proteomes" id="UP001056132">
    <property type="component" value="Chromosome 2"/>
</dbReference>
<dbReference type="Gene3D" id="3.40.1620.10">
    <property type="entry name" value="YefM-like domain"/>
    <property type="match status" value="1"/>
</dbReference>
<evidence type="ECO:0000313" key="2">
    <source>
        <dbReference type="EMBL" id="TSP11995.1"/>
    </source>
</evidence>
<evidence type="ECO:0000256" key="1">
    <source>
        <dbReference type="ARBA" id="ARBA00009981"/>
    </source>
</evidence>
<evidence type="ECO:0000313" key="5">
    <source>
        <dbReference type="Proteomes" id="UP001056132"/>
    </source>
</evidence>
<sequence length="68" mass="7016">MNFSRLVDAAAGGEEIVIAKAGKPAAALVPTKAAVKVQRFGDLRGEIKIADDFDAALPDDVLASFEGS</sequence>
<dbReference type="KEGG" id="ccam:M5D45_24885"/>
<dbReference type="SUPFAM" id="SSF143120">
    <property type="entry name" value="YefM-like"/>
    <property type="match status" value="1"/>
</dbReference>
<protein>
    <submittedName>
        <fullName evidence="3">Type II toxin-antitoxin system prevent-host-death family antitoxin</fullName>
    </submittedName>
</protein>
<dbReference type="RefSeq" id="WP_144198148.1">
    <property type="nucleotide sequence ID" value="NZ_CP043441.1"/>
</dbReference>
<reference evidence="2 4" key="1">
    <citation type="submission" date="2019-05" db="EMBL/GenBank/DDBJ databases">
        <title>Whole genome sequence analysis of Cupriavidus campinensis S14E4C strain.</title>
        <authorList>
            <person name="Abbaszade G."/>
            <person name="Szabo A."/>
            <person name="Toumi M."/>
            <person name="Toth E."/>
        </authorList>
    </citation>
    <scope>NUCLEOTIDE SEQUENCE [LARGE SCALE GENOMIC DNA]</scope>
    <source>
        <strain evidence="2 4">S14E4C</strain>
    </source>
</reference>
<dbReference type="EMBL" id="VCIZ01000007">
    <property type="protein sequence ID" value="TSP11995.1"/>
    <property type="molecule type" value="Genomic_DNA"/>
</dbReference>
<dbReference type="InterPro" id="IPR036165">
    <property type="entry name" value="YefM-like_sf"/>
</dbReference>
<accession>A0AAE9I2G5</accession>
<dbReference type="Proteomes" id="UP000318943">
    <property type="component" value="Unassembled WGS sequence"/>
</dbReference>
<keyword evidence="4" id="KW-1185">Reference proteome</keyword>
<proteinExistence type="inferred from homology"/>